<keyword evidence="5" id="KW-0520">NAD</keyword>
<accession>K1VJU0</accession>
<gene>
    <name evidence="9" type="ORF">A1Q2_01304</name>
</gene>
<keyword evidence="3" id="KW-0808">Transferase</keyword>
<dbReference type="GO" id="GO:0070403">
    <property type="term" value="F:NAD+ binding"/>
    <property type="evidence" value="ECO:0007669"/>
    <property type="project" value="InterPro"/>
</dbReference>
<feature type="domain" description="Deacetylase sirtuin-type" evidence="8">
    <location>
        <begin position="1"/>
        <end position="299"/>
    </location>
</feature>
<evidence type="ECO:0000256" key="3">
    <source>
        <dbReference type="ARBA" id="ARBA00022679"/>
    </source>
</evidence>
<dbReference type="InParanoid" id="K1VJU0"/>
<keyword evidence="7" id="KW-0862">Zinc</keyword>
<evidence type="ECO:0000256" key="2">
    <source>
        <dbReference type="ARBA" id="ARBA00006924"/>
    </source>
</evidence>
<evidence type="ECO:0000256" key="7">
    <source>
        <dbReference type="PROSITE-ProRule" id="PRU00236"/>
    </source>
</evidence>
<dbReference type="GO" id="GO:0005739">
    <property type="term" value="C:mitochondrion"/>
    <property type="evidence" value="ECO:0007669"/>
    <property type="project" value="UniProtKB-SubCell"/>
</dbReference>
<dbReference type="eggNOG" id="KOG2684">
    <property type="taxonomic scope" value="Eukaryota"/>
</dbReference>
<dbReference type="PROSITE" id="PS50305">
    <property type="entry name" value="SIRTUIN"/>
    <property type="match status" value="1"/>
</dbReference>
<dbReference type="GO" id="GO:0036054">
    <property type="term" value="F:protein-malonyllysine demalonylase activity"/>
    <property type="evidence" value="ECO:0007669"/>
    <property type="project" value="InterPro"/>
</dbReference>
<dbReference type="Gene3D" id="3.40.50.1220">
    <property type="entry name" value="TPP-binding domain"/>
    <property type="match status" value="1"/>
</dbReference>
<dbReference type="InterPro" id="IPR003000">
    <property type="entry name" value="Sirtuin"/>
</dbReference>
<dbReference type="PANTHER" id="PTHR11085:SF10">
    <property type="entry name" value="NAD-DEPENDENT PROTEIN DEACYLASE SIRTUIN-5, MITOCHONDRIAL-RELATED"/>
    <property type="match status" value="1"/>
</dbReference>
<comment type="caution">
    <text evidence="9">The sequence shown here is derived from an EMBL/GenBank/DDBJ whole genome shotgun (WGS) entry which is preliminary data.</text>
</comment>
<evidence type="ECO:0000256" key="4">
    <source>
        <dbReference type="ARBA" id="ARBA00022946"/>
    </source>
</evidence>
<evidence type="ECO:0000313" key="10">
    <source>
        <dbReference type="Proteomes" id="UP000006757"/>
    </source>
</evidence>
<evidence type="ECO:0000256" key="5">
    <source>
        <dbReference type="ARBA" id="ARBA00023027"/>
    </source>
</evidence>
<proteinExistence type="inferred from homology"/>
<feature type="active site" description="Proton acceptor" evidence="7">
    <location>
        <position position="142"/>
    </location>
</feature>
<comment type="similarity">
    <text evidence="2">Belongs to the sirtuin family. Class I subfamily.</text>
</comment>
<dbReference type="InterPro" id="IPR026591">
    <property type="entry name" value="Sirtuin_cat_small_dom_sf"/>
</dbReference>
<dbReference type="Gene3D" id="3.30.1600.10">
    <property type="entry name" value="SIR2/SIRT2 'Small Domain"/>
    <property type="match status" value="1"/>
</dbReference>
<dbReference type="OrthoDB" id="424302at2759"/>
<dbReference type="CDD" id="cd01412">
    <property type="entry name" value="SIRT5_Af1_CobB"/>
    <property type="match status" value="1"/>
</dbReference>
<dbReference type="STRING" id="1220162.K1VJU0"/>
<feature type="binding site" evidence="7">
    <location>
        <position position="153"/>
    </location>
    <ligand>
        <name>Zn(2+)</name>
        <dbReference type="ChEBI" id="CHEBI:29105"/>
    </ligand>
</feature>
<dbReference type="PANTHER" id="PTHR11085">
    <property type="entry name" value="NAD-DEPENDENT PROTEIN DEACYLASE SIRTUIN-5, MITOCHONDRIAL-RELATED"/>
    <property type="match status" value="1"/>
</dbReference>
<dbReference type="GO" id="GO:0017136">
    <property type="term" value="F:histone deacetylase activity, NAD-dependent"/>
    <property type="evidence" value="ECO:0007669"/>
    <property type="project" value="TreeGrafter"/>
</dbReference>
<dbReference type="GO" id="GO:0005634">
    <property type="term" value="C:nucleus"/>
    <property type="evidence" value="ECO:0007669"/>
    <property type="project" value="TreeGrafter"/>
</dbReference>
<evidence type="ECO:0000256" key="1">
    <source>
        <dbReference type="ARBA" id="ARBA00004173"/>
    </source>
</evidence>
<dbReference type="GO" id="GO:0036055">
    <property type="term" value="F:protein-succinyllysine desuccinylase activity"/>
    <property type="evidence" value="ECO:0007669"/>
    <property type="project" value="InterPro"/>
</dbReference>
<dbReference type="GO" id="GO:0046872">
    <property type="term" value="F:metal ion binding"/>
    <property type="evidence" value="ECO:0007669"/>
    <property type="project" value="UniProtKB-KW"/>
</dbReference>
<protein>
    <recommendedName>
        <fullName evidence="8">Deacetylase sirtuin-type domain-containing protein</fullName>
    </recommendedName>
</protein>
<dbReference type="InterPro" id="IPR026590">
    <property type="entry name" value="Ssirtuin_cat_dom"/>
</dbReference>
<comment type="subcellular location">
    <subcellularLocation>
        <location evidence="1">Mitochondrion</location>
    </subcellularLocation>
</comment>
<evidence type="ECO:0000259" key="8">
    <source>
        <dbReference type="PROSITE" id="PS50305"/>
    </source>
</evidence>
<dbReference type="Pfam" id="PF02146">
    <property type="entry name" value="SIR2"/>
    <property type="match status" value="2"/>
</dbReference>
<dbReference type="HOGENOM" id="CLU_023643_3_1_1"/>
<dbReference type="EMBL" id="AMBO01000225">
    <property type="protein sequence ID" value="EKD04420.1"/>
    <property type="molecule type" value="Genomic_DNA"/>
</dbReference>
<dbReference type="Proteomes" id="UP000006757">
    <property type="component" value="Unassembled WGS sequence"/>
</dbReference>
<feature type="binding site" evidence="7">
    <location>
        <position position="200"/>
    </location>
    <ligand>
        <name>Zn(2+)</name>
        <dbReference type="ChEBI" id="CHEBI:29105"/>
    </ligand>
</feature>
<evidence type="ECO:0000256" key="6">
    <source>
        <dbReference type="ARBA" id="ARBA00023128"/>
    </source>
</evidence>
<feature type="binding site" evidence="7">
    <location>
        <position position="150"/>
    </location>
    <ligand>
        <name>Zn(2+)</name>
        <dbReference type="ChEBI" id="CHEBI:29105"/>
    </ligand>
</feature>
<dbReference type="InterPro" id="IPR050134">
    <property type="entry name" value="NAD-dep_sirtuin_deacylases"/>
</dbReference>
<dbReference type="AlphaFoldDB" id="K1VJU0"/>
<sequence length="302" mass="33065">MSDLSAFHTLLRSLRHPRILAVCGAGLSASSGLPTFRGAGGLWRNYEATSLATPQAFKRDPGLVWTFYAYRRHRALGVQPNGGHWALARLAERLGDDFLCLTQNVDKGQRDRGTEGQRGGTTDAADLHERAQHPAQTLKHLHGSLFQLKCTLCPWKAYDDRDPLPGLEIAAQDSAAEKLLDPAHALEPISAQDLPRCPECGGLARPAVVWFGESLDADMLQQADEWIEERPVDIVLVVGTSAVVYPAAGYAELARTRNTHVVTINLEIEGGRRNKNDFHFEGDASVLLPQLLEPIIGKPSEN</sequence>
<dbReference type="InterPro" id="IPR027546">
    <property type="entry name" value="Sirtuin_class_III"/>
</dbReference>
<keyword evidence="10" id="KW-1185">Reference proteome</keyword>
<keyword evidence="4" id="KW-0809">Transit peptide</keyword>
<dbReference type="InterPro" id="IPR029035">
    <property type="entry name" value="DHS-like_NAD/FAD-binding_dom"/>
</dbReference>
<keyword evidence="6" id="KW-0496">Mitochondrion</keyword>
<name>K1VJU0_TRIAC</name>
<evidence type="ECO:0000313" key="9">
    <source>
        <dbReference type="EMBL" id="EKD04420.1"/>
    </source>
</evidence>
<feature type="binding site" evidence="7">
    <location>
        <position position="197"/>
    </location>
    <ligand>
        <name>Zn(2+)</name>
        <dbReference type="ChEBI" id="CHEBI:29105"/>
    </ligand>
</feature>
<organism evidence="9 10">
    <name type="scientific">Trichosporon asahii var. asahii (strain CBS 8904)</name>
    <name type="common">Yeast</name>
    <dbReference type="NCBI Taxonomy" id="1220162"/>
    <lineage>
        <taxon>Eukaryota</taxon>
        <taxon>Fungi</taxon>
        <taxon>Dikarya</taxon>
        <taxon>Basidiomycota</taxon>
        <taxon>Agaricomycotina</taxon>
        <taxon>Tremellomycetes</taxon>
        <taxon>Trichosporonales</taxon>
        <taxon>Trichosporonaceae</taxon>
        <taxon>Trichosporon</taxon>
    </lineage>
</organism>
<dbReference type="OMA" id="LIHMHGE"/>
<keyword evidence="7" id="KW-0479">Metal-binding</keyword>
<reference evidence="9 10" key="1">
    <citation type="journal article" date="2012" name="Eukaryot. Cell">
        <title>Genome sequence of the Trichosporon asahii environmental strain CBS 8904.</title>
        <authorList>
            <person name="Yang R.Y."/>
            <person name="Li H.T."/>
            <person name="Zhu H."/>
            <person name="Zhou G.P."/>
            <person name="Wang M."/>
            <person name="Wang L."/>
        </authorList>
    </citation>
    <scope>NUCLEOTIDE SEQUENCE [LARGE SCALE GENOMIC DNA]</scope>
    <source>
        <strain evidence="9 10">CBS 8904</strain>
    </source>
</reference>
<dbReference type="SUPFAM" id="SSF52467">
    <property type="entry name" value="DHS-like NAD/FAD-binding domain"/>
    <property type="match status" value="1"/>
</dbReference>